<evidence type="ECO:0000313" key="1">
    <source>
        <dbReference type="EMBL" id="KAA8907200.1"/>
    </source>
</evidence>
<organism evidence="1 2">
    <name type="scientific">Diutina rugosa</name>
    <name type="common">Yeast</name>
    <name type="synonym">Candida rugosa</name>
    <dbReference type="NCBI Taxonomy" id="5481"/>
    <lineage>
        <taxon>Eukaryota</taxon>
        <taxon>Fungi</taxon>
        <taxon>Dikarya</taxon>
        <taxon>Ascomycota</taxon>
        <taxon>Saccharomycotina</taxon>
        <taxon>Pichiomycetes</taxon>
        <taxon>Debaryomycetaceae</taxon>
        <taxon>Diutina</taxon>
    </lineage>
</organism>
<name>A0A642UWU5_DIURU</name>
<comment type="caution">
    <text evidence="1">The sequence shown here is derived from an EMBL/GenBank/DDBJ whole genome shotgun (WGS) entry which is preliminary data.</text>
</comment>
<sequence length="283" mass="32915">MRRWLRPVDLQWGAPLAPASPIRYHSPPVPLTGAKLLAYNFNVQPYAWSRAIEGLPAHDVAKLNQPDPRLFQEQMRIYRAYEIVEHQRRHGNHLNPYVGSGLHPWEIVKDKLRKQVVGKFRDLDEFEMDIYDEIIVFATTGKPLGIVAEVVAPPPKMPAWVKQWRDTGYVVRSRFTKTNFASFYAQWVAHNSSSARPLVSAASAWRAMPQSEREQVPSPTRQSRAYKEMLLEIRLALVMDFICYGWLYPSHDWLSHYRAMGPGWTYMHRSYTDVDYRVFTAKV</sequence>
<dbReference type="OrthoDB" id="4094547at2759"/>
<dbReference type="GeneID" id="54779537"/>
<keyword evidence="2" id="KW-1185">Reference proteome</keyword>
<gene>
    <name evidence="1" type="ORF">DIURU_000884</name>
</gene>
<evidence type="ECO:0000313" key="2">
    <source>
        <dbReference type="Proteomes" id="UP000449547"/>
    </source>
</evidence>
<dbReference type="VEuPathDB" id="FungiDB:DIURU_000884"/>
<reference evidence="1 2" key="1">
    <citation type="submission" date="2019-07" db="EMBL/GenBank/DDBJ databases">
        <title>Genome assembly of two rare yeast pathogens: Diutina rugosa and Trichomonascus ciferrii.</title>
        <authorList>
            <person name="Mixao V."/>
            <person name="Saus E."/>
            <person name="Hansen A."/>
            <person name="Lass-Flor C."/>
            <person name="Gabaldon T."/>
        </authorList>
    </citation>
    <scope>NUCLEOTIDE SEQUENCE [LARGE SCALE GENOMIC DNA]</scope>
    <source>
        <strain evidence="1 2">CBS 613</strain>
    </source>
</reference>
<dbReference type="AlphaFoldDB" id="A0A642UWU5"/>
<proteinExistence type="predicted"/>
<accession>A0A642UWU5</accession>
<dbReference type="RefSeq" id="XP_034014551.1">
    <property type="nucleotide sequence ID" value="XM_034159181.1"/>
</dbReference>
<dbReference type="EMBL" id="SWFT01000027">
    <property type="protein sequence ID" value="KAA8907200.1"/>
    <property type="molecule type" value="Genomic_DNA"/>
</dbReference>
<dbReference type="Proteomes" id="UP000449547">
    <property type="component" value="Unassembled WGS sequence"/>
</dbReference>
<protein>
    <submittedName>
        <fullName evidence="1">Uncharacterized protein</fullName>
    </submittedName>
</protein>